<comment type="caution">
    <text evidence="1">The sequence shown here is derived from an EMBL/GenBank/DDBJ whole genome shotgun (WGS) entry which is preliminary data.</text>
</comment>
<evidence type="ECO:0000313" key="2">
    <source>
        <dbReference type="Proteomes" id="UP000014974"/>
    </source>
</evidence>
<evidence type="ECO:0000313" key="1">
    <source>
        <dbReference type="EMBL" id="EPR71494.1"/>
    </source>
</evidence>
<proteinExistence type="predicted"/>
<dbReference type="Proteomes" id="UP000014974">
    <property type="component" value="Unassembled WGS sequence"/>
</dbReference>
<dbReference type="AlphaFoldDB" id="S7WXI6"/>
<dbReference type="EMBL" id="ATNM01000014">
    <property type="protein sequence ID" value="EPR71494.1"/>
    <property type="molecule type" value="Genomic_DNA"/>
</dbReference>
<name>S7WXI6_9BACT</name>
<sequence length="38" mass="4238">MKIAPTMGIASQKFLENTLTHCISTIQQVKEMMSISLI</sequence>
<gene>
    <name evidence="1" type="ORF">ADICYQ_0303</name>
</gene>
<organism evidence="1 2">
    <name type="scientific">Cyclobacterium qasimii M12-11B</name>
    <dbReference type="NCBI Taxonomy" id="641524"/>
    <lineage>
        <taxon>Bacteria</taxon>
        <taxon>Pseudomonadati</taxon>
        <taxon>Bacteroidota</taxon>
        <taxon>Cytophagia</taxon>
        <taxon>Cytophagales</taxon>
        <taxon>Cyclobacteriaceae</taxon>
        <taxon>Cyclobacterium</taxon>
    </lineage>
</organism>
<protein>
    <submittedName>
        <fullName evidence="1">Uncharacterized protein</fullName>
    </submittedName>
</protein>
<accession>S7WXI6</accession>
<reference evidence="1 2" key="1">
    <citation type="journal article" date="2013" name="Genome Announc.">
        <title>Draft Genome Sequence of Cyclobacterium qasimii Strain M12-11BT, Isolated from Arctic Marine Sediment.</title>
        <authorList>
            <person name="Shivaji S."/>
            <person name="Ara S."/>
            <person name="Singh A."/>
            <person name="Kumar Pinnaka A."/>
        </authorList>
    </citation>
    <scope>NUCLEOTIDE SEQUENCE [LARGE SCALE GENOMIC DNA]</scope>
    <source>
        <strain evidence="1 2">M12-11B</strain>
    </source>
</reference>